<organism evidence="1 2">
    <name type="scientific">Candidatus Schekmanbacteria bacterium RBG_13_48_7</name>
    <dbReference type="NCBI Taxonomy" id="1817878"/>
    <lineage>
        <taxon>Bacteria</taxon>
        <taxon>Candidatus Schekmaniibacteriota</taxon>
    </lineage>
</organism>
<dbReference type="Proteomes" id="UP000179266">
    <property type="component" value="Unassembled WGS sequence"/>
</dbReference>
<gene>
    <name evidence="1" type="ORF">A2161_09160</name>
</gene>
<dbReference type="AlphaFoldDB" id="A0A1F7S0Y4"/>
<comment type="caution">
    <text evidence="1">The sequence shown here is derived from an EMBL/GenBank/DDBJ whole genome shotgun (WGS) entry which is preliminary data.</text>
</comment>
<name>A0A1F7S0Y4_9BACT</name>
<evidence type="ECO:0000313" key="2">
    <source>
        <dbReference type="Proteomes" id="UP000179266"/>
    </source>
</evidence>
<protein>
    <submittedName>
        <fullName evidence="1">Uncharacterized protein</fullName>
    </submittedName>
</protein>
<sequence>MDVELAYTKDVITLEGTGTSRVVYPFDIGYYCIRNNSNQEIEIHIKDVGISTNDNGILVPPKSGKILPKINKETKVFIEGLTGDTVDIYHSSSKFPDTFLDDNYNTISKGFFAWDGTEINNVAEHYIGGAYKLIIDFFAIYGRYAREIHIYEPSVNVRVKIELKDDGAYKDDSTALTRNFIIPAGASLNLPDKVELMIEKITIEASAGGTTTFNPYILIW</sequence>
<accession>A0A1F7S0Y4</accession>
<proteinExistence type="predicted"/>
<reference evidence="1 2" key="1">
    <citation type="journal article" date="2016" name="Nat. Commun.">
        <title>Thousands of microbial genomes shed light on interconnected biogeochemical processes in an aquifer system.</title>
        <authorList>
            <person name="Anantharaman K."/>
            <person name="Brown C.T."/>
            <person name="Hug L.A."/>
            <person name="Sharon I."/>
            <person name="Castelle C.J."/>
            <person name="Probst A.J."/>
            <person name="Thomas B.C."/>
            <person name="Singh A."/>
            <person name="Wilkins M.J."/>
            <person name="Karaoz U."/>
            <person name="Brodie E.L."/>
            <person name="Williams K.H."/>
            <person name="Hubbard S.S."/>
            <person name="Banfield J.F."/>
        </authorList>
    </citation>
    <scope>NUCLEOTIDE SEQUENCE [LARGE SCALE GENOMIC DNA]</scope>
</reference>
<dbReference type="EMBL" id="MGDD01000074">
    <property type="protein sequence ID" value="OGL47429.1"/>
    <property type="molecule type" value="Genomic_DNA"/>
</dbReference>
<evidence type="ECO:0000313" key="1">
    <source>
        <dbReference type="EMBL" id="OGL47429.1"/>
    </source>
</evidence>